<protein>
    <submittedName>
        <fullName evidence="1">Uncharacterized protein</fullName>
    </submittedName>
</protein>
<dbReference type="AlphaFoldDB" id="A0A1G7GQQ3"/>
<dbReference type="STRING" id="1391627.SAMN05216464_110247"/>
<dbReference type="RefSeq" id="WP_091152215.1">
    <property type="nucleotide sequence ID" value="NZ_FNAI01000010.1"/>
</dbReference>
<organism evidence="1 2">
    <name type="scientific">Mucilaginibacter pineti</name>
    <dbReference type="NCBI Taxonomy" id="1391627"/>
    <lineage>
        <taxon>Bacteria</taxon>
        <taxon>Pseudomonadati</taxon>
        <taxon>Bacteroidota</taxon>
        <taxon>Sphingobacteriia</taxon>
        <taxon>Sphingobacteriales</taxon>
        <taxon>Sphingobacteriaceae</taxon>
        <taxon>Mucilaginibacter</taxon>
    </lineage>
</organism>
<evidence type="ECO:0000313" key="2">
    <source>
        <dbReference type="Proteomes" id="UP000199072"/>
    </source>
</evidence>
<sequence>MPDDEGNNHIIYNLGFSRDGGHSCIPFSSKYDEGVRDTIMSVINDFFEKNDHKAIIYFCFGDDGYSRHRKIVFNQWSKDLNNDIEKHDKIIPYEGTPLFSSLMIVSSNPLKNLILNSFNKFLQEIYNS</sequence>
<dbReference type="OrthoDB" id="767793at2"/>
<gene>
    <name evidence="1" type="ORF">SAMN05216464_110247</name>
</gene>
<keyword evidence="2" id="KW-1185">Reference proteome</keyword>
<reference evidence="1 2" key="1">
    <citation type="submission" date="2016-10" db="EMBL/GenBank/DDBJ databases">
        <authorList>
            <person name="de Groot N.N."/>
        </authorList>
    </citation>
    <scope>NUCLEOTIDE SEQUENCE [LARGE SCALE GENOMIC DNA]</scope>
    <source>
        <strain evidence="1 2">47C3B</strain>
    </source>
</reference>
<name>A0A1G7GQQ3_9SPHI</name>
<accession>A0A1G7GQQ3</accession>
<evidence type="ECO:0000313" key="1">
    <source>
        <dbReference type="EMBL" id="SDE90299.1"/>
    </source>
</evidence>
<dbReference type="EMBL" id="FNAI01000010">
    <property type="protein sequence ID" value="SDE90299.1"/>
    <property type="molecule type" value="Genomic_DNA"/>
</dbReference>
<dbReference type="Proteomes" id="UP000199072">
    <property type="component" value="Unassembled WGS sequence"/>
</dbReference>
<dbReference type="Pfam" id="PF19666">
    <property type="entry name" value="DUF6169"/>
    <property type="match status" value="1"/>
</dbReference>
<dbReference type="InterPro" id="IPR046167">
    <property type="entry name" value="DUF6169"/>
</dbReference>
<proteinExistence type="predicted"/>